<dbReference type="RefSeq" id="XP_013411948.1">
    <property type="nucleotide sequence ID" value="XM_013556494.2"/>
</dbReference>
<organism evidence="3 4">
    <name type="scientific">Lingula anatina</name>
    <name type="common">Brachiopod</name>
    <name type="synonym">Lingula unguis</name>
    <dbReference type="NCBI Taxonomy" id="7574"/>
    <lineage>
        <taxon>Eukaryota</taxon>
        <taxon>Metazoa</taxon>
        <taxon>Spiralia</taxon>
        <taxon>Lophotrochozoa</taxon>
        <taxon>Brachiopoda</taxon>
        <taxon>Linguliformea</taxon>
        <taxon>Lingulata</taxon>
        <taxon>Lingulida</taxon>
        <taxon>Linguloidea</taxon>
        <taxon>Lingulidae</taxon>
        <taxon>Lingula</taxon>
    </lineage>
</organism>
<reference evidence="4 5" key="1">
    <citation type="submission" date="2025-04" db="UniProtKB">
        <authorList>
            <consortium name="RefSeq"/>
        </authorList>
    </citation>
    <scope>IDENTIFICATION</scope>
    <source>
        <tissue evidence="4 5">Gonads</tissue>
    </source>
</reference>
<dbReference type="SUPFAM" id="SSF101898">
    <property type="entry name" value="NHL repeat"/>
    <property type="match status" value="1"/>
</dbReference>
<dbReference type="PROSITE" id="PS51125">
    <property type="entry name" value="NHL"/>
    <property type="match status" value="1"/>
</dbReference>
<dbReference type="CDD" id="cd05819">
    <property type="entry name" value="NHL"/>
    <property type="match status" value="1"/>
</dbReference>
<dbReference type="OrthoDB" id="6048873at2759"/>
<evidence type="ECO:0000313" key="5">
    <source>
        <dbReference type="RefSeq" id="XP_013411949.1"/>
    </source>
</evidence>
<dbReference type="InterPro" id="IPR050952">
    <property type="entry name" value="TRIM-NHL_E3_ligases"/>
</dbReference>
<sequence>MWTGSKKIKILHKFHASCDSDIAEPHITDCVVNPENGELAVVDQRNKVVKLYALKTGQHVGSFGHDAYPRLKAPWSISAFEDGRYAVSDVRTSSVKIFSHDGRFERNISHGRLSHPRGIAVSLRGYFAITDSPPLAEKQRVHIFDRDGVLLQTIPGPEIRNSTFQRPLHVAIDERHNTVAVLDALESCVKAYDLNGRPIFQYGSYGSDEQQLASPTGICSDKSGNFFVADFANHRVHVVRAGIHIDYAAGKADGVRYPAAVTTSRDYNLVICDQGGVVRVFEMRR</sequence>
<dbReference type="PANTHER" id="PTHR24104">
    <property type="entry name" value="E3 UBIQUITIN-PROTEIN LIGASE NHLRC1-RELATED"/>
    <property type="match status" value="1"/>
</dbReference>
<keyword evidence="3" id="KW-1185">Reference proteome</keyword>
<dbReference type="Proteomes" id="UP000085678">
    <property type="component" value="Unplaced"/>
</dbReference>
<dbReference type="AlphaFoldDB" id="A0A1S3JNK1"/>
<dbReference type="Pfam" id="PF01436">
    <property type="entry name" value="NHL"/>
    <property type="match status" value="1"/>
</dbReference>
<evidence type="ECO:0000256" key="2">
    <source>
        <dbReference type="PROSITE-ProRule" id="PRU00504"/>
    </source>
</evidence>
<accession>A0A1S3JNK1</accession>
<dbReference type="InterPro" id="IPR001258">
    <property type="entry name" value="NHL_repeat"/>
</dbReference>
<protein>
    <submittedName>
        <fullName evidence="4 5">Tripartite motif-containing protein 3-like</fullName>
    </submittedName>
</protein>
<dbReference type="Gene3D" id="2.120.10.30">
    <property type="entry name" value="TolB, C-terminal domain"/>
    <property type="match status" value="2"/>
</dbReference>
<proteinExistence type="predicted"/>
<dbReference type="GO" id="GO:0008270">
    <property type="term" value="F:zinc ion binding"/>
    <property type="evidence" value="ECO:0007669"/>
    <property type="project" value="UniProtKB-KW"/>
</dbReference>
<dbReference type="STRING" id="7574.A0A1S3JNK1"/>
<dbReference type="GeneID" id="106174803"/>
<dbReference type="PANTHER" id="PTHR24104:SF25">
    <property type="entry name" value="PROTEIN LIN-41"/>
    <property type="match status" value="1"/>
</dbReference>
<dbReference type="KEGG" id="lak:106174803"/>
<gene>
    <name evidence="4 5" type="primary">LOC106174803</name>
</gene>
<feature type="repeat" description="NHL" evidence="2">
    <location>
        <begin position="199"/>
        <end position="242"/>
    </location>
</feature>
<name>A0A1S3JNK1_LINAN</name>
<dbReference type="InterPro" id="IPR011042">
    <property type="entry name" value="6-blade_b-propeller_TolB-like"/>
</dbReference>
<evidence type="ECO:0000256" key="1">
    <source>
        <dbReference type="ARBA" id="ARBA00022737"/>
    </source>
</evidence>
<evidence type="ECO:0000313" key="3">
    <source>
        <dbReference type="Proteomes" id="UP000085678"/>
    </source>
</evidence>
<evidence type="ECO:0000313" key="4">
    <source>
        <dbReference type="RefSeq" id="XP_013411948.1"/>
    </source>
</evidence>
<keyword evidence="1" id="KW-0677">Repeat</keyword>
<dbReference type="RefSeq" id="XP_013411949.1">
    <property type="nucleotide sequence ID" value="XM_013556495.2"/>
</dbReference>